<comment type="similarity">
    <text evidence="1">Belongs to the 'GDXG' lipolytic enzyme family.</text>
</comment>
<accession>A0A4Z1BCJ0</accession>
<dbReference type="PANTHER" id="PTHR48081">
    <property type="entry name" value="AB HYDROLASE SUPERFAMILY PROTEIN C4A8.06C"/>
    <property type="match status" value="1"/>
</dbReference>
<feature type="active site" evidence="3">
    <location>
        <position position="139"/>
    </location>
</feature>
<evidence type="ECO:0000313" key="5">
    <source>
        <dbReference type="EMBL" id="TGN28018.1"/>
    </source>
</evidence>
<dbReference type="InterPro" id="IPR033140">
    <property type="entry name" value="Lipase_GDXG_put_SER_AS"/>
</dbReference>
<dbReference type="Gene3D" id="3.40.50.1820">
    <property type="entry name" value="alpha/beta hydrolase"/>
    <property type="match status" value="1"/>
</dbReference>
<organism evidence="5 6">
    <name type="scientific">Empedobacter tilapiae</name>
    <dbReference type="NCBI Taxonomy" id="2491114"/>
    <lineage>
        <taxon>Bacteria</taxon>
        <taxon>Pseudomonadati</taxon>
        <taxon>Bacteroidota</taxon>
        <taxon>Flavobacteriia</taxon>
        <taxon>Flavobacteriales</taxon>
        <taxon>Weeksellaceae</taxon>
        <taxon>Empedobacter</taxon>
    </lineage>
</organism>
<dbReference type="SUPFAM" id="SSF53474">
    <property type="entry name" value="alpha/beta-Hydrolases"/>
    <property type="match status" value="1"/>
</dbReference>
<comment type="caution">
    <text evidence="5">The sequence shown here is derived from an EMBL/GenBank/DDBJ whole genome shotgun (WGS) entry which is preliminary data.</text>
</comment>
<evidence type="ECO:0000256" key="3">
    <source>
        <dbReference type="PROSITE-ProRule" id="PRU10038"/>
    </source>
</evidence>
<dbReference type="Pfam" id="PF07859">
    <property type="entry name" value="Abhydrolase_3"/>
    <property type="match status" value="1"/>
</dbReference>
<sequence>MNRKITDVDLKFAEEFRAYYTSLNPTAGERDELDTFLDFKNGTRKYRVYVPKKIDQDAPTILFIHGGGWMSGDIETHDVIASALANRNNAVTLSIEYSLAPEHVFPQGLEDCYNALLWLQDHITSFKGNSEKVVIAGDSAGGGLTASLAILALDRKVKLEITSLIMMYPGLSFLPDTESFKRLGIEHFPQTELMNKCARFYIGTEDKLLKQPLVSPFYADVSNFPPSLLLVGENDPLQDHIKMFAEKLTKENVKNEFILYPKMEHGFIQYFKDPENEIEGGKAMKRITEFIKENR</sequence>
<name>A0A4Z1BCJ0_9FLAO</name>
<evidence type="ECO:0000259" key="4">
    <source>
        <dbReference type="Pfam" id="PF07859"/>
    </source>
</evidence>
<dbReference type="AlphaFoldDB" id="A0A4Z1BCJ0"/>
<reference evidence="5 6" key="1">
    <citation type="submission" date="2019-03" db="EMBL/GenBank/DDBJ databases">
        <title>Empedobacter tilapiae sp. nov., isolated from an intestine of Nile tilapia Oreochromis niloticus.</title>
        <authorList>
            <person name="Kim Y.-O."/>
            <person name="Yoon J.-H."/>
        </authorList>
    </citation>
    <scope>NUCLEOTIDE SEQUENCE [LARGE SCALE GENOMIC DNA]</scope>
    <source>
        <strain evidence="5 6">MRS2</strain>
    </source>
</reference>
<dbReference type="InterPro" id="IPR002168">
    <property type="entry name" value="Lipase_GDXG_HIS_AS"/>
</dbReference>
<dbReference type="Proteomes" id="UP000297998">
    <property type="component" value="Unassembled WGS sequence"/>
</dbReference>
<proteinExistence type="inferred from homology"/>
<dbReference type="OrthoDB" id="9815425at2"/>
<evidence type="ECO:0000256" key="2">
    <source>
        <dbReference type="ARBA" id="ARBA00022801"/>
    </source>
</evidence>
<dbReference type="InterPro" id="IPR050300">
    <property type="entry name" value="GDXG_lipolytic_enzyme"/>
</dbReference>
<dbReference type="RefSeq" id="WP_135835200.1">
    <property type="nucleotide sequence ID" value="NZ_SRPE01000004.1"/>
</dbReference>
<keyword evidence="6" id="KW-1185">Reference proteome</keyword>
<dbReference type="PROSITE" id="PS01174">
    <property type="entry name" value="LIPASE_GDXG_SER"/>
    <property type="match status" value="1"/>
</dbReference>
<dbReference type="GO" id="GO:0016787">
    <property type="term" value="F:hydrolase activity"/>
    <property type="evidence" value="ECO:0007669"/>
    <property type="project" value="UniProtKB-KW"/>
</dbReference>
<feature type="domain" description="Alpha/beta hydrolase fold-3" evidence="4">
    <location>
        <begin position="61"/>
        <end position="268"/>
    </location>
</feature>
<evidence type="ECO:0000313" key="6">
    <source>
        <dbReference type="Proteomes" id="UP000297998"/>
    </source>
</evidence>
<dbReference type="InterPro" id="IPR013094">
    <property type="entry name" value="AB_hydrolase_3"/>
</dbReference>
<dbReference type="InterPro" id="IPR029058">
    <property type="entry name" value="AB_hydrolase_fold"/>
</dbReference>
<keyword evidence="2 5" id="KW-0378">Hydrolase</keyword>
<gene>
    <name evidence="5" type="ORF">E4J94_07345</name>
</gene>
<dbReference type="PANTHER" id="PTHR48081:SF8">
    <property type="entry name" value="ALPHA_BETA HYDROLASE FOLD-3 DOMAIN-CONTAINING PROTEIN-RELATED"/>
    <property type="match status" value="1"/>
</dbReference>
<dbReference type="PROSITE" id="PS01173">
    <property type="entry name" value="LIPASE_GDXG_HIS"/>
    <property type="match status" value="1"/>
</dbReference>
<evidence type="ECO:0000256" key="1">
    <source>
        <dbReference type="ARBA" id="ARBA00010515"/>
    </source>
</evidence>
<dbReference type="EMBL" id="SRPE01000004">
    <property type="protein sequence ID" value="TGN28018.1"/>
    <property type="molecule type" value="Genomic_DNA"/>
</dbReference>
<protein>
    <submittedName>
        <fullName evidence="5">Alpha/beta hydrolase</fullName>
    </submittedName>
</protein>